<gene>
    <name evidence="2" type="ORF">FE773_06450</name>
</gene>
<dbReference type="NCBIfam" id="TIGR00229">
    <property type="entry name" value="sensory_box"/>
    <property type="match status" value="1"/>
</dbReference>
<evidence type="ECO:0000313" key="2">
    <source>
        <dbReference type="EMBL" id="QCT95365.1"/>
    </source>
</evidence>
<feature type="domain" description="PAS fold-3" evidence="1">
    <location>
        <begin position="25"/>
        <end position="108"/>
    </location>
</feature>
<dbReference type="InterPro" id="IPR000014">
    <property type="entry name" value="PAS"/>
</dbReference>
<dbReference type="InterPro" id="IPR035965">
    <property type="entry name" value="PAS-like_dom_sf"/>
</dbReference>
<name>A0ABX5VAP7_9BACT</name>
<evidence type="ECO:0000259" key="1">
    <source>
        <dbReference type="Pfam" id="PF08447"/>
    </source>
</evidence>
<keyword evidence="3" id="KW-1185">Reference proteome</keyword>
<protein>
    <submittedName>
        <fullName evidence="2">PAS domain-containing protein</fullName>
    </submittedName>
</protein>
<evidence type="ECO:0000313" key="3">
    <source>
        <dbReference type="Proteomes" id="UP000306825"/>
    </source>
</evidence>
<proteinExistence type="predicted"/>
<dbReference type="InterPro" id="IPR013655">
    <property type="entry name" value="PAS_fold_3"/>
</dbReference>
<dbReference type="SUPFAM" id="SSF55785">
    <property type="entry name" value="PYP-like sensor domain (PAS domain)"/>
    <property type="match status" value="1"/>
</dbReference>
<dbReference type="CDD" id="cd00130">
    <property type="entry name" value="PAS"/>
    <property type="match status" value="1"/>
</dbReference>
<sequence length="170" mass="19797">MNSNEYVLKDNDFIVSKTDPKGYITYCNRIFVEAAGWSRFELIGANHNIIRHPHMPKIAFKILWDLIQSKKEFFGFVKNLRKNGGFYWVFAYITPDLDLNGNIVGYTSFRKKPNTEGVRQIEPIYKELLEAEKRGGIAESYELLKKLLSANDENVIEKYHKLVFDLQKGI</sequence>
<dbReference type="Gene3D" id="3.30.450.20">
    <property type="entry name" value="PAS domain"/>
    <property type="match status" value="1"/>
</dbReference>
<dbReference type="Proteomes" id="UP000306825">
    <property type="component" value="Chromosome"/>
</dbReference>
<accession>A0ABX5VAP7</accession>
<organism evidence="2 3">
    <name type="scientific">Caminibacter mediatlanticus TB-2</name>
    <dbReference type="NCBI Taxonomy" id="391592"/>
    <lineage>
        <taxon>Bacteria</taxon>
        <taxon>Pseudomonadati</taxon>
        <taxon>Campylobacterota</taxon>
        <taxon>Epsilonproteobacteria</taxon>
        <taxon>Nautiliales</taxon>
        <taxon>Nautiliaceae</taxon>
        <taxon>Caminibacter</taxon>
    </lineage>
</organism>
<reference evidence="2 3" key="1">
    <citation type="submission" date="2019-05" db="EMBL/GenBank/DDBJ databases">
        <title>A comparative analysis of the Nautiliaceae.</title>
        <authorList>
            <person name="Grosche A."/>
            <person name="Smedile F."/>
            <person name="Vetriani C."/>
        </authorList>
    </citation>
    <scope>NUCLEOTIDE SEQUENCE [LARGE SCALE GENOMIC DNA]</scope>
    <source>
        <strain evidence="2 3">TB-2</strain>
    </source>
</reference>
<dbReference type="Pfam" id="PF08447">
    <property type="entry name" value="PAS_3"/>
    <property type="match status" value="1"/>
</dbReference>
<dbReference type="EMBL" id="CP040463">
    <property type="protein sequence ID" value="QCT95365.1"/>
    <property type="molecule type" value="Genomic_DNA"/>
</dbReference>